<keyword evidence="3 4" id="KW-0879">Wnt signaling pathway</keyword>
<dbReference type="InterPro" id="IPR043581">
    <property type="entry name" value="Axin-like"/>
</dbReference>
<dbReference type="GO" id="GO:0031625">
    <property type="term" value="F:ubiquitin protein ligase binding"/>
    <property type="evidence" value="ECO:0007669"/>
    <property type="project" value="TreeGrafter"/>
</dbReference>
<dbReference type="AlphaFoldDB" id="A0AAV2TFN0"/>
<dbReference type="GO" id="GO:0060090">
    <property type="term" value="F:molecular adaptor activity"/>
    <property type="evidence" value="ECO:0007669"/>
    <property type="project" value="TreeGrafter"/>
</dbReference>
<dbReference type="InterPro" id="IPR038207">
    <property type="entry name" value="DIX_dom_sf"/>
</dbReference>
<feature type="compositionally biased region" description="Basic and acidic residues" evidence="5">
    <location>
        <begin position="240"/>
        <end position="250"/>
    </location>
</feature>
<dbReference type="EMBL" id="CAXLJL010000256">
    <property type="protein sequence ID" value="CAL5135288.1"/>
    <property type="molecule type" value="Genomic_DNA"/>
</dbReference>
<dbReference type="Proteomes" id="UP001497525">
    <property type="component" value="Unassembled WGS sequence"/>
</dbReference>
<dbReference type="Gene3D" id="2.40.240.130">
    <property type="match status" value="1"/>
</dbReference>
<dbReference type="Gene3D" id="1.10.167.10">
    <property type="entry name" value="Regulator of G-protein Signalling 4, domain 2"/>
    <property type="match status" value="1"/>
</dbReference>
<dbReference type="GO" id="GO:0016055">
    <property type="term" value="P:Wnt signaling pathway"/>
    <property type="evidence" value="ECO:0007669"/>
    <property type="project" value="UniProtKB-KW"/>
</dbReference>
<proteinExistence type="predicted"/>
<feature type="domain" description="DIX" evidence="7">
    <location>
        <begin position="1071"/>
        <end position="1179"/>
    </location>
</feature>
<feature type="compositionally biased region" description="Polar residues" evidence="5">
    <location>
        <begin position="793"/>
        <end position="810"/>
    </location>
</feature>
<feature type="compositionally biased region" description="Basic residues" evidence="5">
    <location>
        <begin position="225"/>
        <end position="239"/>
    </location>
</feature>
<feature type="compositionally biased region" description="Basic residues" evidence="5">
    <location>
        <begin position="1001"/>
        <end position="1017"/>
    </location>
</feature>
<protein>
    <recommendedName>
        <fullName evidence="10">Axin-1</fullName>
    </recommendedName>
</protein>
<reference evidence="8" key="1">
    <citation type="submission" date="2024-06" db="EMBL/GenBank/DDBJ databases">
        <authorList>
            <person name="Liu X."/>
            <person name="Lenzi L."/>
            <person name="Haldenby T S."/>
            <person name="Uol C."/>
        </authorList>
    </citation>
    <scope>NUCLEOTIDE SEQUENCE</scope>
</reference>
<evidence type="ECO:0000259" key="6">
    <source>
        <dbReference type="PROSITE" id="PS50132"/>
    </source>
</evidence>
<dbReference type="GO" id="GO:0005737">
    <property type="term" value="C:cytoplasm"/>
    <property type="evidence" value="ECO:0007669"/>
    <property type="project" value="UniProtKB-SubCell"/>
</dbReference>
<evidence type="ECO:0000256" key="1">
    <source>
        <dbReference type="ARBA" id="ARBA00004496"/>
    </source>
</evidence>
<evidence type="ECO:0000259" key="7">
    <source>
        <dbReference type="PROSITE" id="PS50841"/>
    </source>
</evidence>
<evidence type="ECO:0000256" key="4">
    <source>
        <dbReference type="PROSITE-ProRule" id="PRU00069"/>
    </source>
</evidence>
<dbReference type="PROSITE" id="PS50841">
    <property type="entry name" value="DIX"/>
    <property type="match status" value="1"/>
</dbReference>
<feature type="compositionally biased region" description="Polar residues" evidence="5">
    <location>
        <begin position="186"/>
        <end position="199"/>
    </location>
</feature>
<accession>A0AAV2TFN0</accession>
<dbReference type="SUPFAM" id="SSF48097">
    <property type="entry name" value="Regulator of G-protein signaling, RGS"/>
    <property type="match status" value="1"/>
</dbReference>
<sequence length="1179" mass="129998">MTIDACTKLSVIQPAPTIDCGAGAVGSGTDPMLFNANLSDFIIQPEHRLDGFDLLLGDSDGVDLFTKFLTCKYSSGHFLDFWFACKGFRSNVDPSDPDKLFQVAKVIYRTYIKTGAVYSVPLPQQIKQEIVDRMSFYHKGYKTTALDPSSPGGIDRGLFDDAQEHVKTVLEHRFYPEFIRFVSGKQPPSASFTRPNCSSAAHPEIPSVDHSRTDSIAQTAESPRTRVKLKRKDYRHNSRHSADGKLDERGQQSLTTYQVKSVHNFECPSNPDASFTTRMIQYVPDRTCYQENSTSETPVVERHFAPVHSSSAPRSHSLVETRPTNLQSANNNENRIRKLNDNWAATKERQNLAETDPTSFVLLLTSKLEKIKESRGKMEKLLSWVSQVDEKNATEADASQFDDQLDFAETHRFEPGTTELKSESQMIMPKTLSPPGASEPSYLRSASPSHAYHQVSCKPGTKSKFFDPTLANDLKDDAQGILDDHFSRIWADDRDLSEHGNKWQGTADFMVNSYCAPSSLPLDPTLRRSRLGLKCLSSHHRPPTPVNMFYSYTSDGSHDYPTQRRRTFARSNSGVKTTKRSDARSTASWDSGVVANVPISDIVLENSAVQGDIETRSIIAAASLQALSSSTTELAMVNSEVTAKLVEHMTRQYCQRPKQKDYSVDHALKSNGNFTANAKNASPYQNYDLLCPLSYQHNSQQDSSYGLHANRLATDAKLPHIHSSVSYNEAFPSCASYVQNWPHPHGRECSHGASANCQKGVGYLAQRPNANKSMHVKHPSGVTSARGQQSLLTASDTSSTFDSGISSTYDQLPLVSNGDRENRSQSVLSWQANRNTNPLPQNRHVRAPSAPRPLYNEGSMRQSAQHGGAGTFVYDNKVMLNVVPGNGHQLRCDNPPGEDLDLVVLNGPDAQNHVASPNSAGACNCKQCLTRTIATLNSDFPAQSSVLLEKRLPPSGGDHLLQHWLQLQASATTHPIWSRDPPTADNTILSKASKQTPTNGRKQHVHRRSGTTHKHGSKQAANAFQSHSLVPSSGGDSEANTKYLSTDHDTDEQKIHCSSDSAECASSAHQNMGLIVGYYLCDDPVPYRTVWTGPLNTVHPTADPAANSVGMVCAATNTQCTLTLGQFKQLIAKKGVYRYFFKKPSDEFGTGAVHEELTQDDAVLPLWDGKVVARIERAE</sequence>
<keyword evidence="2" id="KW-0963">Cytoplasm</keyword>
<dbReference type="PANTHER" id="PTHR46102">
    <property type="entry name" value="AXIN"/>
    <property type="match status" value="1"/>
</dbReference>
<feature type="domain" description="RGS" evidence="6">
    <location>
        <begin position="51"/>
        <end position="180"/>
    </location>
</feature>
<dbReference type="SUPFAM" id="SSF54236">
    <property type="entry name" value="Ubiquitin-like"/>
    <property type="match status" value="1"/>
</dbReference>
<feature type="compositionally biased region" description="Polar residues" evidence="5">
    <location>
        <begin position="984"/>
        <end position="1000"/>
    </location>
</feature>
<dbReference type="GO" id="GO:0030877">
    <property type="term" value="C:beta-catenin destruction complex"/>
    <property type="evidence" value="ECO:0007669"/>
    <property type="project" value="TreeGrafter"/>
</dbReference>
<dbReference type="GO" id="GO:0048468">
    <property type="term" value="P:cell development"/>
    <property type="evidence" value="ECO:0007669"/>
    <property type="project" value="TreeGrafter"/>
</dbReference>
<organism evidence="8 9">
    <name type="scientific">Calicophoron daubneyi</name>
    <name type="common">Rumen fluke</name>
    <name type="synonym">Paramphistomum daubneyi</name>
    <dbReference type="NCBI Taxonomy" id="300641"/>
    <lineage>
        <taxon>Eukaryota</taxon>
        <taxon>Metazoa</taxon>
        <taxon>Spiralia</taxon>
        <taxon>Lophotrochozoa</taxon>
        <taxon>Platyhelminthes</taxon>
        <taxon>Trematoda</taxon>
        <taxon>Digenea</taxon>
        <taxon>Plagiorchiida</taxon>
        <taxon>Pronocephalata</taxon>
        <taxon>Paramphistomoidea</taxon>
        <taxon>Paramphistomidae</taxon>
        <taxon>Calicophoron</taxon>
    </lineage>
</organism>
<dbReference type="SMART" id="SM00021">
    <property type="entry name" value="DAX"/>
    <property type="match status" value="1"/>
</dbReference>
<evidence type="ECO:0000256" key="3">
    <source>
        <dbReference type="ARBA" id="ARBA00022687"/>
    </source>
</evidence>
<dbReference type="PANTHER" id="PTHR46102:SF2">
    <property type="entry name" value="AXIN"/>
    <property type="match status" value="1"/>
</dbReference>
<evidence type="ECO:0000256" key="2">
    <source>
        <dbReference type="ARBA" id="ARBA00022490"/>
    </source>
</evidence>
<evidence type="ECO:0008006" key="10">
    <source>
        <dbReference type="Google" id="ProtNLM"/>
    </source>
</evidence>
<comment type="subcellular location">
    <subcellularLocation>
        <location evidence="1">Cytoplasm</location>
    </subcellularLocation>
</comment>
<dbReference type="Pfam" id="PF00778">
    <property type="entry name" value="DIX"/>
    <property type="match status" value="1"/>
</dbReference>
<dbReference type="SMART" id="SM00315">
    <property type="entry name" value="RGS"/>
    <property type="match status" value="1"/>
</dbReference>
<evidence type="ECO:0000313" key="9">
    <source>
        <dbReference type="Proteomes" id="UP001497525"/>
    </source>
</evidence>
<feature type="region of interest" description="Disordered" evidence="5">
    <location>
        <begin position="975"/>
        <end position="1021"/>
    </location>
</feature>
<dbReference type="InterPro" id="IPR029071">
    <property type="entry name" value="Ubiquitin-like_domsf"/>
</dbReference>
<dbReference type="GO" id="GO:0019901">
    <property type="term" value="F:protein kinase binding"/>
    <property type="evidence" value="ECO:0007669"/>
    <property type="project" value="TreeGrafter"/>
</dbReference>
<dbReference type="InterPro" id="IPR044926">
    <property type="entry name" value="RGS_subdomain_2"/>
</dbReference>
<dbReference type="PROSITE" id="PS50132">
    <property type="entry name" value="RGS"/>
    <property type="match status" value="1"/>
</dbReference>
<evidence type="ECO:0000313" key="8">
    <source>
        <dbReference type="EMBL" id="CAL5135288.1"/>
    </source>
</evidence>
<comment type="caution">
    <text evidence="8">The sequence shown here is derived from an EMBL/GenBank/DDBJ whole genome shotgun (WGS) entry which is preliminary data.</text>
</comment>
<dbReference type="GO" id="GO:0005634">
    <property type="term" value="C:nucleus"/>
    <property type="evidence" value="ECO:0007669"/>
    <property type="project" value="TreeGrafter"/>
</dbReference>
<dbReference type="GO" id="GO:0008013">
    <property type="term" value="F:beta-catenin binding"/>
    <property type="evidence" value="ECO:0007669"/>
    <property type="project" value="TreeGrafter"/>
</dbReference>
<dbReference type="GO" id="GO:0032436">
    <property type="term" value="P:positive regulation of proteasomal ubiquitin-dependent protein catabolic process"/>
    <property type="evidence" value="ECO:0007669"/>
    <property type="project" value="TreeGrafter"/>
</dbReference>
<name>A0AAV2TFN0_CALDB</name>
<feature type="region of interest" description="Disordered" evidence="5">
    <location>
        <begin position="793"/>
        <end position="867"/>
    </location>
</feature>
<evidence type="ECO:0000256" key="5">
    <source>
        <dbReference type="SAM" id="MobiDB-lite"/>
    </source>
</evidence>
<gene>
    <name evidence="8" type="ORF">CDAUBV1_LOCUS9456</name>
</gene>
<dbReference type="InterPro" id="IPR016137">
    <property type="entry name" value="RGS"/>
</dbReference>
<dbReference type="GO" id="GO:0090090">
    <property type="term" value="P:negative regulation of canonical Wnt signaling pathway"/>
    <property type="evidence" value="ECO:0007669"/>
    <property type="project" value="InterPro"/>
</dbReference>
<dbReference type="InterPro" id="IPR036305">
    <property type="entry name" value="RGS_sf"/>
</dbReference>
<feature type="region of interest" description="Disordered" evidence="5">
    <location>
        <begin position="186"/>
        <end position="251"/>
    </location>
</feature>
<feature type="compositionally biased region" description="Polar residues" evidence="5">
    <location>
        <begin position="824"/>
        <end position="840"/>
    </location>
</feature>
<dbReference type="InterPro" id="IPR001158">
    <property type="entry name" value="DIX"/>
</dbReference>
<dbReference type="GO" id="GO:0005886">
    <property type="term" value="C:plasma membrane"/>
    <property type="evidence" value="ECO:0007669"/>
    <property type="project" value="TreeGrafter"/>
</dbReference>
<dbReference type="Pfam" id="PF00615">
    <property type="entry name" value="RGS"/>
    <property type="match status" value="1"/>
</dbReference>